<dbReference type="Pfam" id="PF11961">
    <property type="entry name" value="DUF3475"/>
    <property type="match status" value="1"/>
</dbReference>
<evidence type="ECO:0008006" key="5">
    <source>
        <dbReference type="Google" id="ProtNLM"/>
    </source>
</evidence>
<dbReference type="GO" id="GO:0045927">
    <property type="term" value="P:positive regulation of growth"/>
    <property type="evidence" value="ECO:0007669"/>
    <property type="project" value="InterPro"/>
</dbReference>
<reference evidence="4" key="1">
    <citation type="journal article" date="2013" name="J. Plant Res.">
        <title>Effect of fungi and light on seed germination of three Opuntia species from semiarid lands of central Mexico.</title>
        <authorList>
            <person name="Delgado-Sanchez P."/>
            <person name="Jimenez-Bremont J.F."/>
            <person name="Guerrero-Gonzalez Mde L."/>
            <person name="Flores J."/>
        </authorList>
    </citation>
    <scope>NUCLEOTIDE SEQUENCE</scope>
    <source>
        <tissue evidence="4">Cladode</tissue>
    </source>
</reference>
<dbReference type="Pfam" id="PF05003">
    <property type="entry name" value="DUF668"/>
    <property type="match status" value="1"/>
</dbReference>
<feature type="domain" description="DUF668" evidence="2">
    <location>
        <begin position="431"/>
        <end position="520"/>
    </location>
</feature>
<dbReference type="InterPro" id="IPR021864">
    <property type="entry name" value="DUF3475"/>
</dbReference>
<accession>A0A7C8YVH5</accession>
<sequence length="603" mass="67492">MVAEPWLLKMGNQVSNNFKSSPFLNQTRSKKKNPSSQNAKQTIGILSFEVANVMSKLVHLHKSVSHQEVSKLKNETIKSEGVKKLVSSDESFLLELAYAERLDELNGAAETVSRLGKKCTEPALQGFEHVYGDITSGTIEVRELGFLVKDMECMVRKMERYVGATSDLYRELQALNELVCPRKKCYLKKIEESQETFELKLSRQRQIVKLLKESSLWNQSCDKVAELLARTICTVYASICIAYGNNNTGLRWDHSGSILSGSHLLDKGVSATSPLKADSVKSIADCGLSSSNQSNSLTVQRKEKKAPYFRSQLSLQRVCTGLIQRQDFNLPCGPTRGRILTECLSFSNSVSRIDEDDNDDEFIFNDWSSHVSGSPSIANGMKREQAIDSGCLSRSEVGVHSNANQRQVHCLRNGSIFGPKSRLATHVTPSTVGGSALGLHYANVIIVIEKLLSYPQLVGKGARDDLYQMLPTSLRESLRTNLRSHSKNRTTYDAPVAHNWKETLDGVLKWLAPLAHNMIKWQSERNFQKQQQIVTGTNVLLLQTLYFADRVKTEAAICELLVGLSNICRCAQQQRTLLNSTSNFGVRKWRGWQLQHEASCLDR</sequence>
<evidence type="ECO:0000259" key="3">
    <source>
        <dbReference type="Pfam" id="PF11961"/>
    </source>
</evidence>
<dbReference type="InterPro" id="IPR007700">
    <property type="entry name" value="DUF668"/>
</dbReference>
<reference evidence="4" key="2">
    <citation type="submission" date="2020-07" db="EMBL/GenBank/DDBJ databases">
        <authorList>
            <person name="Vera ALvarez R."/>
            <person name="Arias-Moreno D.M."/>
            <person name="Jimenez-Jacinto V."/>
            <person name="Jimenez-Bremont J.F."/>
            <person name="Swaminathan K."/>
            <person name="Moose S.P."/>
            <person name="Guerrero-Gonzalez M.L."/>
            <person name="Marino-Ramirez L."/>
            <person name="Landsman D."/>
            <person name="Rodriguez-Kessler M."/>
            <person name="Delgado-Sanchez P."/>
        </authorList>
    </citation>
    <scope>NUCLEOTIDE SEQUENCE</scope>
    <source>
        <tissue evidence="4">Cladode</tissue>
    </source>
</reference>
<proteinExistence type="predicted"/>
<dbReference type="PANTHER" id="PTHR31371:SF2">
    <property type="entry name" value="PLANT_PROTEIN (DUF668)"/>
    <property type="match status" value="1"/>
</dbReference>
<protein>
    <recommendedName>
        <fullName evidence="5">DUF668 domain-containing protein</fullName>
    </recommendedName>
</protein>
<name>A0A7C8YVH5_OPUST</name>
<feature type="domain" description="DUF3475" evidence="3">
    <location>
        <begin position="45"/>
        <end position="100"/>
    </location>
</feature>
<feature type="region of interest" description="Disordered" evidence="1">
    <location>
        <begin position="19"/>
        <end position="38"/>
    </location>
</feature>
<dbReference type="EMBL" id="GISG01060693">
    <property type="protein sequence ID" value="MBA4627193.1"/>
    <property type="molecule type" value="Transcribed_RNA"/>
</dbReference>
<dbReference type="PANTHER" id="PTHR31371">
    <property type="entry name" value="BNAC09G50660D PROTEIN"/>
    <property type="match status" value="1"/>
</dbReference>
<organism evidence="4">
    <name type="scientific">Opuntia streptacantha</name>
    <name type="common">Prickly pear cactus</name>
    <name type="synonym">Opuntia cardona</name>
    <dbReference type="NCBI Taxonomy" id="393608"/>
    <lineage>
        <taxon>Eukaryota</taxon>
        <taxon>Viridiplantae</taxon>
        <taxon>Streptophyta</taxon>
        <taxon>Embryophyta</taxon>
        <taxon>Tracheophyta</taxon>
        <taxon>Spermatophyta</taxon>
        <taxon>Magnoliopsida</taxon>
        <taxon>eudicotyledons</taxon>
        <taxon>Gunneridae</taxon>
        <taxon>Pentapetalae</taxon>
        <taxon>Caryophyllales</taxon>
        <taxon>Cactineae</taxon>
        <taxon>Cactaceae</taxon>
        <taxon>Opuntioideae</taxon>
        <taxon>Opuntia</taxon>
    </lineage>
</organism>
<evidence type="ECO:0000313" key="4">
    <source>
        <dbReference type="EMBL" id="MBA4627193.1"/>
    </source>
</evidence>
<dbReference type="AlphaFoldDB" id="A0A7C8YVH5"/>
<evidence type="ECO:0000259" key="2">
    <source>
        <dbReference type="Pfam" id="PF05003"/>
    </source>
</evidence>
<evidence type="ECO:0000256" key="1">
    <source>
        <dbReference type="SAM" id="MobiDB-lite"/>
    </source>
</evidence>